<dbReference type="AlphaFoldDB" id="A0A371JPM2"/>
<keyword evidence="10" id="KW-0732">Signal</keyword>
<keyword evidence="7 8" id="KW-0998">Cell outer membrane</keyword>
<dbReference type="InterPro" id="IPR039426">
    <property type="entry name" value="TonB-dep_rcpt-like"/>
</dbReference>
<dbReference type="NCBIfam" id="TIGR04056">
    <property type="entry name" value="OMP_RagA_SusC"/>
    <property type="match status" value="1"/>
</dbReference>
<keyword evidence="14" id="KW-1185">Reference proteome</keyword>
<comment type="subcellular location">
    <subcellularLocation>
        <location evidence="1 8">Cell outer membrane</location>
        <topology evidence="1 8">Multi-pass membrane protein</topology>
    </subcellularLocation>
</comment>
<evidence type="ECO:0000256" key="8">
    <source>
        <dbReference type="PROSITE-ProRule" id="PRU01360"/>
    </source>
</evidence>
<keyword evidence="4 8" id="KW-0812">Transmembrane</keyword>
<evidence type="ECO:0000256" key="3">
    <source>
        <dbReference type="ARBA" id="ARBA00022452"/>
    </source>
</evidence>
<organism evidence="13 14">
    <name type="scientific">Flagellimonas nanhaiensis</name>
    <dbReference type="NCBI Taxonomy" id="2292706"/>
    <lineage>
        <taxon>Bacteria</taxon>
        <taxon>Pseudomonadati</taxon>
        <taxon>Bacteroidota</taxon>
        <taxon>Flavobacteriia</taxon>
        <taxon>Flavobacteriales</taxon>
        <taxon>Flavobacteriaceae</taxon>
        <taxon>Flagellimonas</taxon>
    </lineage>
</organism>
<dbReference type="InterPro" id="IPR000531">
    <property type="entry name" value="Beta-barrel_TonB"/>
</dbReference>
<dbReference type="Proteomes" id="UP000261828">
    <property type="component" value="Unassembled WGS sequence"/>
</dbReference>
<dbReference type="InterPro" id="IPR008969">
    <property type="entry name" value="CarboxyPept-like_regulatory"/>
</dbReference>
<dbReference type="GO" id="GO:0009279">
    <property type="term" value="C:cell outer membrane"/>
    <property type="evidence" value="ECO:0007669"/>
    <property type="project" value="UniProtKB-SubCell"/>
</dbReference>
<comment type="similarity">
    <text evidence="8 9">Belongs to the TonB-dependent receptor family.</text>
</comment>
<dbReference type="RefSeq" id="WP_116184074.1">
    <property type="nucleotide sequence ID" value="NZ_QTJX01000002.1"/>
</dbReference>
<evidence type="ECO:0000256" key="9">
    <source>
        <dbReference type="RuleBase" id="RU003357"/>
    </source>
</evidence>
<evidence type="ECO:0000256" key="10">
    <source>
        <dbReference type="SAM" id="SignalP"/>
    </source>
</evidence>
<protein>
    <submittedName>
        <fullName evidence="13">SusC/RagA family TonB-linked outer membrane protein</fullName>
    </submittedName>
</protein>
<dbReference type="Gene3D" id="2.40.170.20">
    <property type="entry name" value="TonB-dependent receptor, beta-barrel domain"/>
    <property type="match status" value="1"/>
</dbReference>
<evidence type="ECO:0000259" key="11">
    <source>
        <dbReference type="Pfam" id="PF00593"/>
    </source>
</evidence>
<evidence type="ECO:0000256" key="2">
    <source>
        <dbReference type="ARBA" id="ARBA00022448"/>
    </source>
</evidence>
<dbReference type="SUPFAM" id="SSF56935">
    <property type="entry name" value="Porins"/>
    <property type="match status" value="1"/>
</dbReference>
<feature type="domain" description="TonB-dependent receptor plug" evidence="12">
    <location>
        <begin position="114"/>
        <end position="242"/>
    </location>
</feature>
<evidence type="ECO:0000256" key="5">
    <source>
        <dbReference type="ARBA" id="ARBA00023077"/>
    </source>
</evidence>
<evidence type="ECO:0000313" key="14">
    <source>
        <dbReference type="Proteomes" id="UP000261828"/>
    </source>
</evidence>
<dbReference type="Pfam" id="PF13715">
    <property type="entry name" value="CarbopepD_reg_2"/>
    <property type="match status" value="1"/>
</dbReference>
<keyword evidence="2 8" id="KW-0813">Transport</keyword>
<dbReference type="Gene3D" id="2.60.40.1120">
    <property type="entry name" value="Carboxypeptidase-like, regulatory domain"/>
    <property type="match status" value="1"/>
</dbReference>
<dbReference type="Pfam" id="PF00593">
    <property type="entry name" value="TonB_dep_Rec_b-barrel"/>
    <property type="match status" value="1"/>
</dbReference>
<dbReference type="InterPro" id="IPR012910">
    <property type="entry name" value="Plug_dom"/>
</dbReference>
<dbReference type="InterPro" id="IPR023997">
    <property type="entry name" value="TonB-dep_OMP_SusC/RagA_CS"/>
</dbReference>
<feature type="signal peptide" evidence="10">
    <location>
        <begin position="1"/>
        <end position="23"/>
    </location>
</feature>
<evidence type="ECO:0000256" key="6">
    <source>
        <dbReference type="ARBA" id="ARBA00023136"/>
    </source>
</evidence>
<feature type="domain" description="TonB-dependent receptor-like beta-barrel" evidence="11">
    <location>
        <begin position="489"/>
        <end position="998"/>
    </location>
</feature>
<evidence type="ECO:0000259" key="12">
    <source>
        <dbReference type="Pfam" id="PF07715"/>
    </source>
</evidence>
<evidence type="ECO:0000256" key="4">
    <source>
        <dbReference type="ARBA" id="ARBA00022692"/>
    </source>
</evidence>
<keyword evidence="6 8" id="KW-0472">Membrane</keyword>
<reference evidence="13 14" key="1">
    <citation type="submission" date="2018-08" db="EMBL/GenBank/DDBJ databases">
        <title>Muricauda nanhaiensis sp. nov., isolated from seawater of the South China Sea.</title>
        <authorList>
            <person name="Dang Y."/>
        </authorList>
    </citation>
    <scope>NUCLEOTIDE SEQUENCE [LARGE SCALE GENOMIC DNA]</scope>
    <source>
        <strain evidence="13 14">SM1704</strain>
    </source>
</reference>
<dbReference type="Gene3D" id="2.170.130.10">
    <property type="entry name" value="TonB-dependent receptor, plug domain"/>
    <property type="match status" value="1"/>
</dbReference>
<gene>
    <name evidence="13" type="ORF">DX873_08720</name>
</gene>
<sequence>MKITLLRSFLLLGAFLCFGLAKAQTVSGTVTDANGPLPGASVLVKGTTNGTQTDFDGNYTLNDIGDSATLVFSYIGYKTVEIAVNGRSTVNVTMEEDAQALDEVVIIGYGQTTVKDATGSVAAVTSEDFNQGVIASPEQLIQGKTAGVNISQSSGEPGAGISVNIRGANSVRANNNPLFVVDGVPLFGQNVDATGSSGTGGDDTSAVGNPLNFLNPNDIESISILKDASATAIYGSRGANGVVIITTKEGRSGAGGVFEYSSNLSIATPVREFDLLDREGFLQAITDSGQNAAGVDFGSSTDWQRVVFRSTASTTQNLSYSQNYGSGNIRASFGYQKQLGVIEKSDFERISGRINWNQRFLDDKLKIGLQGTISRNNRSQPPLQGNAGFRGDILGAAYSANPTIPNSPSVDPGGGLLNPTNYLASASNLTNTNRYLVNGFAEYDFTPELTGKVNLGYDTSDSENVSVLSADLLNINGISDIGAGTFNSRELENKLLEATLSYNKAFDNSNLDVVVGFAYQEFRTFGFNSAARGFASTDLNKMSEDLVQTVTDADASVSGSYQQFYYAPNLTNLTVNRLFPSSNTEVVPFDFNRSVQSLVFDNFDNTDELQSFFGRVNYSLSDKYLFTATMRADGSSRFGPDNQYGYFPSGAFAWKMNEEDFVGDNVSTLKLRLSAGITGNQDGVGYGNFVARQRFATLNLGSIQNNGDVNENGLSIVATPREDLRWEETTDFNIGLDFGFNADRFSGSIDLYRRDTKDILLQTPPPAPSTNPFQFGNVDASVINQGVEVALNYDFIRSDDTNFSANFNISYNDNEIQDFAGSINLGPINGPGLSGAFAQRFEAGQSLFAYYMAIFEGFDGAGNPIYTDIDGNGVGDPDADKTWIGEDGLPDITTGLSLNFSHKNWSISTFLAGQFGFHVYNNTANALFNAGQLNTSRNITTQALAAGENPSASTAVSTRFLEKGDFVRMQNATIGYNVPLSGEGALKSLRLSVTGQNLFLITDYSGIDPEVTVNTGNLNQAALPSRSIDWNSFPNPRTVTFGINASF</sequence>
<keyword evidence="3 8" id="KW-1134">Transmembrane beta strand</keyword>
<dbReference type="InterPro" id="IPR023996">
    <property type="entry name" value="TonB-dep_OMP_SusC/RagA"/>
</dbReference>
<dbReference type="EMBL" id="QTJX01000002">
    <property type="protein sequence ID" value="RDY59459.1"/>
    <property type="molecule type" value="Genomic_DNA"/>
</dbReference>
<evidence type="ECO:0000256" key="1">
    <source>
        <dbReference type="ARBA" id="ARBA00004571"/>
    </source>
</evidence>
<evidence type="ECO:0000256" key="7">
    <source>
        <dbReference type="ARBA" id="ARBA00023237"/>
    </source>
</evidence>
<feature type="chain" id="PRO_5016744791" evidence="10">
    <location>
        <begin position="24"/>
        <end position="1047"/>
    </location>
</feature>
<accession>A0A371JPM2</accession>
<dbReference type="InterPro" id="IPR037066">
    <property type="entry name" value="Plug_dom_sf"/>
</dbReference>
<name>A0A371JPM2_9FLAO</name>
<dbReference type="NCBIfam" id="TIGR04057">
    <property type="entry name" value="SusC_RagA_signa"/>
    <property type="match status" value="1"/>
</dbReference>
<keyword evidence="5 9" id="KW-0798">TonB box</keyword>
<evidence type="ECO:0000313" key="13">
    <source>
        <dbReference type="EMBL" id="RDY59459.1"/>
    </source>
</evidence>
<dbReference type="InterPro" id="IPR036942">
    <property type="entry name" value="Beta-barrel_TonB_sf"/>
</dbReference>
<dbReference type="SUPFAM" id="SSF49464">
    <property type="entry name" value="Carboxypeptidase regulatory domain-like"/>
    <property type="match status" value="1"/>
</dbReference>
<dbReference type="OrthoDB" id="9768177at2"/>
<dbReference type="Pfam" id="PF07715">
    <property type="entry name" value="Plug"/>
    <property type="match status" value="1"/>
</dbReference>
<dbReference type="PROSITE" id="PS52016">
    <property type="entry name" value="TONB_DEPENDENT_REC_3"/>
    <property type="match status" value="1"/>
</dbReference>
<dbReference type="FunFam" id="2.60.40.1120:FF:000003">
    <property type="entry name" value="Outer membrane protein Omp121"/>
    <property type="match status" value="1"/>
</dbReference>
<proteinExistence type="inferred from homology"/>
<comment type="caution">
    <text evidence="13">The sequence shown here is derived from an EMBL/GenBank/DDBJ whole genome shotgun (WGS) entry which is preliminary data.</text>
</comment>